<proteinExistence type="predicted"/>
<organism evidence="1 2">
    <name type="scientific">Daphnia pulex</name>
    <name type="common">Water flea</name>
    <dbReference type="NCBI Taxonomy" id="6669"/>
    <lineage>
        <taxon>Eukaryota</taxon>
        <taxon>Metazoa</taxon>
        <taxon>Ecdysozoa</taxon>
        <taxon>Arthropoda</taxon>
        <taxon>Crustacea</taxon>
        <taxon>Branchiopoda</taxon>
        <taxon>Diplostraca</taxon>
        <taxon>Cladocera</taxon>
        <taxon>Anomopoda</taxon>
        <taxon>Daphniidae</taxon>
        <taxon>Daphnia</taxon>
    </lineage>
</organism>
<accession>E9FZB8</accession>
<dbReference type="InParanoid" id="E9FZB8"/>
<sequence length="67" mass="7539">MKANLFPIYENRSSRQFRPTNLQLHYPHRRSTAEGLTLALIVYQNLAVDESPSLPGAVPPHPIQNDG</sequence>
<keyword evidence="2" id="KW-1185">Reference proteome</keyword>
<dbReference type="AlphaFoldDB" id="E9FZB8"/>
<dbReference type="Proteomes" id="UP000000305">
    <property type="component" value="Unassembled WGS sequence"/>
</dbReference>
<protein>
    <submittedName>
        <fullName evidence="1">Uncharacterized protein</fullName>
    </submittedName>
</protein>
<name>E9FZB8_DAPPU</name>
<dbReference type="HOGENOM" id="CLU_2815054_0_0_1"/>
<evidence type="ECO:0000313" key="1">
    <source>
        <dbReference type="EMBL" id="EFX87289.1"/>
    </source>
</evidence>
<evidence type="ECO:0000313" key="2">
    <source>
        <dbReference type="Proteomes" id="UP000000305"/>
    </source>
</evidence>
<reference evidence="1 2" key="1">
    <citation type="journal article" date="2011" name="Science">
        <title>The ecoresponsive genome of Daphnia pulex.</title>
        <authorList>
            <person name="Colbourne J.K."/>
            <person name="Pfrender M.E."/>
            <person name="Gilbert D."/>
            <person name="Thomas W.K."/>
            <person name="Tucker A."/>
            <person name="Oakley T.H."/>
            <person name="Tokishita S."/>
            <person name="Aerts A."/>
            <person name="Arnold G.J."/>
            <person name="Basu M.K."/>
            <person name="Bauer D.J."/>
            <person name="Caceres C.E."/>
            <person name="Carmel L."/>
            <person name="Casola C."/>
            <person name="Choi J.H."/>
            <person name="Detter J.C."/>
            <person name="Dong Q."/>
            <person name="Dusheyko S."/>
            <person name="Eads B.D."/>
            <person name="Frohlich T."/>
            <person name="Geiler-Samerotte K.A."/>
            <person name="Gerlach D."/>
            <person name="Hatcher P."/>
            <person name="Jogdeo S."/>
            <person name="Krijgsveld J."/>
            <person name="Kriventseva E.V."/>
            <person name="Kultz D."/>
            <person name="Laforsch C."/>
            <person name="Lindquist E."/>
            <person name="Lopez J."/>
            <person name="Manak J.R."/>
            <person name="Muller J."/>
            <person name="Pangilinan J."/>
            <person name="Patwardhan R.P."/>
            <person name="Pitluck S."/>
            <person name="Pritham E.J."/>
            <person name="Rechtsteiner A."/>
            <person name="Rho M."/>
            <person name="Rogozin I.B."/>
            <person name="Sakarya O."/>
            <person name="Salamov A."/>
            <person name="Schaack S."/>
            <person name="Shapiro H."/>
            <person name="Shiga Y."/>
            <person name="Skalitzky C."/>
            <person name="Smith Z."/>
            <person name="Souvorov A."/>
            <person name="Sung W."/>
            <person name="Tang Z."/>
            <person name="Tsuchiya D."/>
            <person name="Tu H."/>
            <person name="Vos H."/>
            <person name="Wang M."/>
            <person name="Wolf Y.I."/>
            <person name="Yamagata H."/>
            <person name="Yamada T."/>
            <person name="Ye Y."/>
            <person name="Shaw J.R."/>
            <person name="Andrews J."/>
            <person name="Crease T.J."/>
            <person name="Tang H."/>
            <person name="Lucas S.M."/>
            <person name="Robertson H.M."/>
            <person name="Bork P."/>
            <person name="Koonin E.V."/>
            <person name="Zdobnov E.M."/>
            <person name="Grigoriev I.V."/>
            <person name="Lynch M."/>
            <person name="Boore J.L."/>
        </authorList>
    </citation>
    <scope>NUCLEOTIDE SEQUENCE [LARGE SCALE GENOMIC DNA]</scope>
</reference>
<dbReference type="KEGG" id="dpx:DAPPUDRAFT_235890"/>
<dbReference type="EMBL" id="GL732528">
    <property type="protein sequence ID" value="EFX87289.1"/>
    <property type="molecule type" value="Genomic_DNA"/>
</dbReference>
<gene>
    <name evidence="1" type="ORF">DAPPUDRAFT_235890</name>
</gene>